<name>A0A8D8LC52_9HEMI</name>
<protein>
    <submittedName>
        <fullName evidence="2">Uncharacterized protein</fullName>
    </submittedName>
</protein>
<proteinExistence type="predicted"/>
<dbReference type="AlphaFoldDB" id="A0A8D8LC52"/>
<accession>A0A8D8LC52</accession>
<feature type="transmembrane region" description="Helical" evidence="1">
    <location>
        <begin position="79"/>
        <end position="98"/>
    </location>
</feature>
<keyword evidence="1" id="KW-1133">Transmembrane helix</keyword>
<keyword evidence="1" id="KW-0472">Membrane</keyword>
<evidence type="ECO:0000256" key="1">
    <source>
        <dbReference type="SAM" id="Phobius"/>
    </source>
</evidence>
<dbReference type="EMBL" id="HBUF01006832">
    <property type="protein sequence ID" value="CAG6607189.1"/>
    <property type="molecule type" value="Transcribed_RNA"/>
</dbReference>
<evidence type="ECO:0000313" key="2">
    <source>
        <dbReference type="EMBL" id="CAG6607189.1"/>
    </source>
</evidence>
<sequence length="104" mass="12508">MTKKIQPFHFCVECQSLPPRSLCWRHTKYYYTTRTVSFRDYYPNHHPFKNKRQKKNLFFISSFFVLIFVTTMLLNNSFGIILCVVIVILILGFNLLFYDKILIS</sequence>
<reference evidence="2" key="1">
    <citation type="submission" date="2021-05" db="EMBL/GenBank/DDBJ databases">
        <authorList>
            <person name="Alioto T."/>
            <person name="Alioto T."/>
            <person name="Gomez Garrido J."/>
        </authorList>
    </citation>
    <scope>NUCLEOTIDE SEQUENCE</scope>
</reference>
<feature type="transmembrane region" description="Helical" evidence="1">
    <location>
        <begin position="56"/>
        <end position="73"/>
    </location>
</feature>
<keyword evidence="1" id="KW-0812">Transmembrane</keyword>
<organism evidence="2">
    <name type="scientific">Cacopsylla melanoneura</name>
    <dbReference type="NCBI Taxonomy" id="428564"/>
    <lineage>
        <taxon>Eukaryota</taxon>
        <taxon>Metazoa</taxon>
        <taxon>Ecdysozoa</taxon>
        <taxon>Arthropoda</taxon>
        <taxon>Hexapoda</taxon>
        <taxon>Insecta</taxon>
        <taxon>Pterygota</taxon>
        <taxon>Neoptera</taxon>
        <taxon>Paraneoptera</taxon>
        <taxon>Hemiptera</taxon>
        <taxon>Sternorrhyncha</taxon>
        <taxon>Psylloidea</taxon>
        <taxon>Psyllidae</taxon>
        <taxon>Psyllinae</taxon>
        <taxon>Cacopsylla</taxon>
    </lineage>
</organism>